<feature type="binding site" evidence="12">
    <location>
        <position position="610"/>
    </location>
    <ligand>
        <name>K(+)</name>
        <dbReference type="ChEBI" id="CHEBI:29103"/>
    </ligand>
</feature>
<feature type="binding site" evidence="12">
    <location>
        <position position="467"/>
    </location>
    <ligand>
        <name>substrate</name>
    </ligand>
</feature>
<keyword evidence="9" id="KW-0238">DNA-binding</keyword>
<dbReference type="InterPro" id="IPR002139">
    <property type="entry name" value="Ribo/fructo_kinase"/>
</dbReference>
<gene>
    <name evidence="12" type="primary">rbsK</name>
    <name evidence="15" type="ORF">V6984_04785</name>
</gene>
<comment type="subunit">
    <text evidence="12">Homodimer.</text>
</comment>
<name>A0ABZ3F0C9_9FIRM</name>
<evidence type="ECO:0000256" key="2">
    <source>
        <dbReference type="ARBA" id="ARBA00022723"/>
    </source>
</evidence>
<feature type="binding site" evidence="12">
    <location>
        <begin position="366"/>
        <end position="370"/>
    </location>
    <ligand>
        <name>substrate</name>
    </ligand>
</feature>
<keyword evidence="8" id="KW-0805">Transcription regulation</keyword>
<evidence type="ECO:0000256" key="11">
    <source>
        <dbReference type="ARBA" id="ARBA00023277"/>
    </source>
</evidence>
<evidence type="ECO:0000313" key="16">
    <source>
        <dbReference type="Proteomes" id="UP001451571"/>
    </source>
</evidence>
<keyword evidence="12" id="KW-0963">Cytoplasm</keyword>
<comment type="similarity">
    <text evidence="12">Belongs to the carbohydrate kinase PfkB family. Ribokinase subfamily.</text>
</comment>
<feature type="binding site" evidence="12">
    <location>
        <position position="605"/>
    </location>
    <ligand>
        <name>K(+)</name>
        <dbReference type="ChEBI" id="CHEBI:29103"/>
    </ligand>
</feature>
<dbReference type="Pfam" id="PF00356">
    <property type="entry name" value="LacI"/>
    <property type="match status" value="1"/>
</dbReference>
<dbReference type="CDD" id="cd01174">
    <property type="entry name" value="ribokinase"/>
    <property type="match status" value="1"/>
</dbReference>
<dbReference type="InterPro" id="IPR046335">
    <property type="entry name" value="LacI/GalR-like_sensor"/>
</dbReference>
<feature type="binding site" evidence="12">
    <location>
        <position position="608"/>
    </location>
    <ligand>
        <name>K(+)</name>
        <dbReference type="ChEBI" id="CHEBI:29103"/>
    </ligand>
</feature>
<keyword evidence="2 12" id="KW-0479">Metal-binding</keyword>
<dbReference type="Gene3D" id="3.40.50.2300">
    <property type="match status" value="2"/>
</dbReference>
<keyword evidence="3 12" id="KW-0547">Nucleotide-binding</keyword>
<evidence type="ECO:0000256" key="4">
    <source>
        <dbReference type="ARBA" id="ARBA00022777"/>
    </source>
</evidence>
<dbReference type="EC" id="2.7.1.15" evidence="12"/>
<comment type="pathway">
    <text evidence="12">Carbohydrate metabolism; D-ribose degradation; D-ribose 5-phosphate from beta-D-ribopyranose: step 2/2.</text>
</comment>
<evidence type="ECO:0000256" key="9">
    <source>
        <dbReference type="ARBA" id="ARBA00023125"/>
    </source>
</evidence>
<evidence type="ECO:0000313" key="15">
    <source>
        <dbReference type="EMBL" id="XAH75095.1"/>
    </source>
</evidence>
<dbReference type="PROSITE" id="PS50932">
    <property type="entry name" value="HTH_LACI_2"/>
    <property type="match status" value="1"/>
</dbReference>
<dbReference type="Pfam" id="PF13377">
    <property type="entry name" value="Peripla_BP_3"/>
    <property type="match status" value="1"/>
</dbReference>
<protein>
    <recommendedName>
        <fullName evidence="12">Ribokinase</fullName>
        <shortName evidence="12">RK</shortName>
        <ecNumber evidence="12">2.7.1.15</ecNumber>
    </recommendedName>
</protein>
<evidence type="ECO:0000256" key="5">
    <source>
        <dbReference type="ARBA" id="ARBA00022840"/>
    </source>
</evidence>
<comment type="caution">
    <text evidence="12">Lacks conserved residue(s) required for the propagation of feature annotation.</text>
</comment>
<dbReference type="HAMAP" id="MF_01987">
    <property type="entry name" value="Ribokinase"/>
    <property type="match status" value="1"/>
</dbReference>
<dbReference type="InterPro" id="IPR011611">
    <property type="entry name" value="PfkB_dom"/>
</dbReference>
<dbReference type="SMART" id="SM00354">
    <property type="entry name" value="HTH_LACI"/>
    <property type="match status" value="1"/>
</dbReference>
<dbReference type="Gene3D" id="1.10.260.40">
    <property type="entry name" value="lambda repressor-like DNA-binding domains"/>
    <property type="match status" value="1"/>
</dbReference>
<keyword evidence="11 12" id="KW-0119">Carbohydrate metabolism</keyword>
<comment type="subcellular location">
    <subcellularLocation>
        <location evidence="12">Cytoplasm</location>
    </subcellularLocation>
</comment>
<comment type="activity regulation">
    <text evidence="12">Activated by a monovalent cation that binds near, but not in, the active site. The most likely occupant of the site in vivo is potassium. Ion binding induces a conformational change that may alter substrate affinity.</text>
</comment>
<keyword evidence="10" id="KW-0804">Transcription</keyword>
<dbReference type="Gene3D" id="3.40.1190.20">
    <property type="match status" value="1"/>
</dbReference>
<evidence type="ECO:0000259" key="14">
    <source>
        <dbReference type="PROSITE" id="PS51063"/>
    </source>
</evidence>
<dbReference type="PANTHER" id="PTHR10584">
    <property type="entry name" value="SUGAR KINASE"/>
    <property type="match status" value="1"/>
</dbReference>
<accession>A0ABZ3F0C9</accession>
<evidence type="ECO:0000256" key="6">
    <source>
        <dbReference type="ARBA" id="ARBA00022842"/>
    </source>
</evidence>
<feature type="binding site" evidence="12">
    <location>
        <begin position="543"/>
        <end position="548"/>
    </location>
    <ligand>
        <name>ATP</name>
        <dbReference type="ChEBI" id="CHEBI:30616"/>
    </ligand>
</feature>
<evidence type="ECO:0000259" key="13">
    <source>
        <dbReference type="PROSITE" id="PS50932"/>
    </source>
</evidence>
<keyword evidence="1 12" id="KW-0808">Transferase</keyword>
<feature type="binding site" evidence="12">
    <location>
        <position position="511"/>
    </location>
    <ligand>
        <name>ATP</name>
        <dbReference type="ChEBI" id="CHEBI:30616"/>
    </ligand>
</feature>
<organism evidence="15 16">
    <name type="scientific">Kineothrix sedimenti</name>
    <dbReference type="NCBI Taxonomy" id="3123317"/>
    <lineage>
        <taxon>Bacteria</taxon>
        <taxon>Bacillati</taxon>
        <taxon>Bacillota</taxon>
        <taxon>Clostridia</taxon>
        <taxon>Lachnospirales</taxon>
        <taxon>Lachnospiraceae</taxon>
        <taxon>Kineothrix</taxon>
    </lineage>
</organism>
<dbReference type="InterPro" id="IPR000843">
    <property type="entry name" value="HTH_LacI"/>
</dbReference>
<dbReference type="CDD" id="cd06267">
    <property type="entry name" value="PBP1_LacI_sugar_binding-like"/>
    <property type="match status" value="1"/>
</dbReference>
<dbReference type="Pfam" id="PF00294">
    <property type="entry name" value="PfkB"/>
    <property type="match status" value="1"/>
</dbReference>
<dbReference type="InterPro" id="IPR011877">
    <property type="entry name" value="Ribokinase"/>
</dbReference>
<proteinExistence type="inferred from homology"/>
<dbReference type="RefSeq" id="WP_342758658.1">
    <property type="nucleotide sequence ID" value="NZ_CP146256.1"/>
</dbReference>
<dbReference type="InterPro" id="IPR028082">
    <property type="entry name" value="Peripla_BP_I"/>
</dbReference>
<feature type="active site" description="Proton acceptor" evidence="12">
    <location>
        <position position="575"/>
    </location>
</feature>
<dbReference type="InterPro" id="IPR010982">
    <property type="entry name" value="Lambda_DNA-bd_dom_sf"/>
</dbReference>
<dbReference type="PRINTS" id="PR00990">
    <property type="entry name" value="RIBOKINASE"/>
</dbReference>
<dbReference type="InterPro" id="IPR012318">
    <property type="entry name" value="HTH_CRP"/>
</dbReference>
<feature type="binding site" evidence="12">
    <location>
        <position position="575"/>
    </location>
    <ligand>
        <name>substrate</name>
    </ligand>
</feature>
<dbReference type="GO" id="GO:0016301">
    <property type="term" value="F:kinase activity"/>
    <property type="evidence" value="ECO:0007669"/>
    <property type="project" value="UniProtKB-KW"/>
</dbReference>
<evidence type="ECO:0000256" key="8">
    <source>
        <dbReference type="ARBA" id="ARBA00023015"/>
    </source>
</evidence>
<feature type="domain" description="HTH crp-type" evidence="14">
    <location>
        <begin position="1"/>
        <end position="43"/>
    </location>
</feature>
<comment type="function">
    <text evidence="12">Catalyzes the phosphorylation of ribose at O-5 in a reaction requiring ATP and magnesium. The resulting D-ribose-5-phosphate can then be used either for sythesis of nucleotides, histidine, and tryptophan, or as a component of the pentose phosphate pathway.</text>
</comment>
<dbReference type="SUPFAM" id="SSF47413">
    <property type="entry name" value="lambda repressor-like DNA-binding domains"/>
    <property type="match status" value="1"/>
</dbReference>
<comment type="catalytic activity">
    <reaction evidence="12">
        <text>D-ribose + ATP = D-ribose 5-phosphate + ADP + H(+)</text>
        <dbReference type="Rhea" id="RHEA:13697"/>
        <dbReference type="ChEBI" id="CHEBI:15378"/>
        <dbReference type="ChEBI" id="CHEBI:30616"/>
        <dbReference type="ChEBI" id="CHEBI:47013"/>
        <dbReference type="ChEBI" id="CHEBI:78346"/>
        <dbReference type="ChEBI" id="CHEBI:456216"/>
        <dbReference type="EC" id="2.7.1.15"/>
    </reaction>
</comment>
<feature type="domain" description="HTH lacI-type" evidence="13">
    <location>
        <begin position="1"/>
        <end position="47"/>
    </location>
</feature>
<keyword evidence="7 12" id="KW-0630">Potassium</keyword>
<evidence type="ECO:0000256" key="10">
    <source>
        <dbReference type="ARBA" id="ARBA00023163"/>
    </source>
</evidence>
<dbReference type="EMBL" id="CP146256">
    <property type="protein sequence ID" value="XAH75095.1"/>
    <property type="molecule type" value="Genomic_DNA"/>
</dbReference>
<dbReference type="InterPro" id="IPR029056">
    <property type="entry name" value="Ribokinase-like"/>
</dbReference>
<dbReference type="Proteomes" id="UP001451571">
    <property type="component" value="Chromosome"/>
</dbReference>
<dbReference type="PANTHER" id="PTHR10584:SF166">
    <property type="entry name" value="RIBOKINASE"/>
    <property type="match status" value="1"/>
</dbReference>
<keyword evidence="4 12" id="KW-0418">Kinase</keyword>
<dbReference type="CDD" id="cd01392">
    <property type="entry name" value="HTH_LacI"/>
    <property type="match status" value="1"/>
</dbReference>
<feature type="binding site" evidence="12">
    <location>
        <begin position="338"/>
        <end position="340"/>
    </location>
    <ligand>
        <name>substrate</name>
    </ligand>
</feature>
<keyword evidence="6 12" id="KW-0460">Magnesium</keyword>
<keyword evidence="5 12" id="KW-0067">ATP-binding</keyword>
<dbReference type="PROSITE" id="PS51063">
    <property type="entry name" value="HTH_CRP_2"/>
    <property type="match status" value="1"/>
</dbReference>
<feature type="binding site" evidence="12">
    <location>
        <position position="569"/>
    </location>
    <ligand>
        <name>K(+)</name>
        <dbReference type="ChEBI" id="CHEBI:29103"/>
    </ligand>
</feature>
<comment type="cofactor">
    <cofactor evidence="12">
        <name>Mg(2+)</name>
        <dbReference type="ChEBI" id="CHEBI:18420"/>
    </cofactor>
    <text evidence="12">Requires a divalent cation, most likely magnesium in vivo, as an electrophilic catalyst to aid phosphoryl group transfer. It is the chelate of the metal and the nucleotide that is the actual substrate.</text>
</comment>
<feature type="binding site" evidence="12">
    <location>
        <position position="571"/>
    </location>
    <ligand>
        <name>K(+)</name>
        <dbReference type="ChEBI" id="CHEBI:29103"/>
    </ligand>
</feature>
<dbReference type="SUPFAM" id="SSF53613">
    <property type="entry name" value="Ribokinase-like"/>
    <property type="match status" value="1"/>
</dbReference>
<sequence length="638" mass="69990">MNIKDIANLCGVSPSTVSKILHNKDADISVETRKKVLEIIKEYQYVPYSKVINSAAPKTNMIGVLLAENTYGVQDMLYSIEKAASKNGYGIMLCNTAQDEKKAEKYYQIFNNKGVDGIISICQDTEPPEEMKIPIVRIQNREREIKNAAADLYFDMKESGYLAVSYLLEMGHERIACLLEKDEEDIREGYRGAYKERFVSPDEEWIFMGTEEEIEREGIARCLKADVTAIVCSSAEMGNAVYEKVRERGDGIPNKMSVISTRDSALAEKIYPKLTAVHVPMDEIGARGVNVLIQMMEDRKSAHEFKEKISQHICERSSVSAPSGHERGGKIVVVGSMNMDCMIGVSRIPTVGETVKAGNIISLPGGKGANQAVGAGKLEGLVYMIGRLGNDSDGKTIYNSLVNSGVKTEGVVFDDSVSTGRAYVNVASGGDSTIVIYPGANAKLDCSQINQYERLLEGAAYCLLTSEIPEETVEYTIEKCREMKVPVILKLSAVERMRESLFQDVDYFIPNEKEAELLVPQASSVEERADIFIKKGVKNVIITLGQKGCYLKNAKYQGFVPTAGFHPVDSTGAADAFISALAVSLSEGNEIRQAISFASYAAGISSTRQGVQPAMVDRRELSLYQEEIEKLCAGALSD</sequence>
<keyword evidence="16" id="KW-1185">Reference proteome</keyword>
<dbReference type="SUPFAM" id="SSF53822">
    <property type="entry name" value="Periplasmic binding protein-like I"/>
    <property type="match status" value="1"/>
</dbReference>
<reference evidence="15 16" key="1">
    <citation type="submission" date="2024-02" db="EMBL/GenBank/DDBJ databases">
        <title>Bacterial strain from lacustrine sediment.</title>
        <authorList>
            <person name="Petit C."/>
            <person name="Fadhlaoui K."/>
        </authorList>
    </citation>
    <scope>NUCLEOTIDE SEQUENCE [LARGE SCALE GENOMIC DNA]</scope>
    <source>
        <strain evidence="15 16">IPX-CK</strain>
    </source>
</reference>
<evidence type="ECO:0000256" key="7">
    <source>
        <dbReference type="ARBA" id="ARBA00022958"/>
    </source>
</evidence>
<evidence type="ECO:0000256" key="12">
    <source>
        <dbReference type="HAMAP-Rule" id="MF_01987"/>
    </source>
</evidence>
<evidence type="ECO:0000256" key="1">
    <source>
        <dbReference type="ARBA" id="ARBA00022679"/>
    </source>
</evidence>
<evidence type="ECO:0000256" key="3">
    <source>
        <dbReference type="ARBA" id="ARBA00022741"/>
    </source>
</evidence>